<feature type="active site" evidence="5">
    <location>
        <position position="28"/>
    </location>
</feature>
<organism evidence="8 9">
    <name type="scientific">Humibacillus xanthopallidus</name>
    <dbReference type="NCBI Taxonomy" id="412689"/>
    <lineage>
        <taxon>Bacteria</taxon>
        <taxon>Bacillati</taxon>
        <taxon>Actinomycetota</taxon>
        <taxon>Actinomycetes</taxon>
        <taxon>Micrococcales</taxon>
        <taxon>Intrasporangiaceae</taxon>
        <taxon>Humibacillus</taxon>
    </lineage>
</organism>
<evidence type="ECO:0000313" key="9">
    <source>
        <dbReference type="Proteomes" id="UP000320085"/>
    </source>
</evidence>
<sequence length="103" mass="11352">MDASETSATEPVRGTFFVHGYVQGVGFRWWVRARALELGLVGHARNTVDGRVEVVAQGRVESVDRLQELLTEVPSTARRPGRVTQVVSQRSAAKDGITSFVER</sequence>
<dbReference type="PANTHER" id="PTHR47268">
    <property type="entry name" value="ACYLPHOSPHATASE"/>
    <property type="match status" value="1"/>
</dbReference>
<evidence type="ECO:0000259" key="7">
    <source>
        <dbReference type="PROSITE" id="PS51160"/>
    </source>
</evidence>
<feature type="active site" evidence="5">
    <location>
        <position position="46"/>
    </location>
</feature>
<keyword evidence="5" id="KW-0378">Hydrolase</keyword>
<dbReference type="InterPro" id="IPR001792">
    <property type="entry name" value="Acylphosphatase-like_dom"/>
</dbReference>
<dbReference type="Gene3D" id="3.30.70.100">
    <property type="match status" value="1"/>
</dbReference>
<evidence type="ECO:0000313" key="8">
    <source>
        <dbReference type="EMBL" id="TQN47147.1"/>
    </source>
</evidence>
<dbReference type="OrthoDB" id="3182027at2"/>
<dbReference type="SUPFAM" id="SSF54975">
    <property type="entry name" value="Acylphosphatase/BLUF domain-like"/>
    <property type="match status" value="1"/>
</dbReference>
<evidence type="ECO:0000256" key="6">
    <source>
        <dbReference type="RuleBase" id="RU004168"/>
    </source>
</evidence>
<dbReference type="InterPro" id="IPR020456">
    <property type="entry name" value="Acylphosphatase"/>
</dbReference>
<protein>
    <recommendedName>
        <fullName evidence="3 5">acylphosphatase</fullName>
        <ecNumber evidence="2 5">3.6.1.7</ecNumber>
    </recommendedName>
</protein>
<dbReference type="InterPro" id="IPR017968">
    <property type="entry name" value="Acylphosphatase_CS"/>
</dbReference>
<gene>
    <name evidence="8" type="ORF">FHX52_0240</name>
</gene>
<dbReference type="EMBL" id="VFQF01000001">
    <property type="protein sequence ID" value="TQN47147.1"/>
    <property type="molecule type" value="Genomic_DNA"/>
</dbReference>
<comment type="caution">
    <text evidence="8">The sequence shown here is derived from an EMBL/GenBank/DDBJ whole genome shotgun (WGS) entry which is preliminary data.</text>
</comment>
<comment type="catalytic activity">
    <reaction evidence="4 5">
        <text>an acyl phosphate + H2O = a carboxylate + phosphate + H(+)</text>
        <dbReference type="Rhea" id="RHEA:14965"/>
        <dbReference type="ChEBI" id="CHEBI:15377"/>
        <dbReference type="ChEBI" id="CHEBI:15378"/>
        <dbReference type="ChEBI" id="CHEBI:29067"/>
        <dbReference type="ChEBI" id="CHEBI:43474"/>
        <dbReference type="ChEBI" id="CHEBI:59918"/>
        <dbReference type="EC" id="3.6.1.7"/>
    </reaction>
</comment>
<dbReference type="AlphaFoldDB" id="A0A543PST9"/>
<name>A0A543PST9_9MICO</name>
<accession>A0A543PST9</accession>
<evidence type="ECO:0000256" key="3">
    <source>
        <dbReference type="ARBA" id="ARBA00015991"/>
    </source>
</evidence>
<dbReference type="Proteomes" id="UP000320085">
    <property type="component" value="Unassembled WGS sequence"/>
</dbReference>
<evidence type="ECO:0000256" key="4">
    <source>
        <dbReference type="ARBA" id="ARBA00047645"/>
    </source>
</evidence>
<evidence type="ECO:0000256" key="5">
    <source>
        <dbReference type="PROSITE-ProRule" id="PRU00520"/>
    </source>
</evidence>
<dbReference type="PROSITE" id="PS51160">
    <property type="entry name" value="ACYLPHOSPHATASE_3"/>
    <property type="match status" value="1"/>
</dbReference>
<evidence type="ECO:0000256" key="2">
    <source>
        <dbReference type="ARBA" id="ARBA00012150"/>
    </source>
</evidence>
<comment type="similarity">
    <text evidence="1 6">Belongs to the acylphosphatase family.</text>
</comment>
<evidence type="ECO:0000256" key="1">
    <source>
        <dbReference type="ARBA" id="ARBA00005614"/>
    </source>
</evidence>
<dbReference type="InterPro" id="IPR036046">
    <property type="entry name" value="Acylphosphatase-like_dom_sf"/>
</dbReference>
<dbReference type="EC" id="3.6.1.7" evidence="2 5"/>
<dbReference type="PANTHER" id="PTHR47268:SF4">
    <property type="entry name" value="ACYLPHOSPHATASE"/>
    <property type="match status" value="1"/>
</dbReference>
<dbReference type="NCBIfam" id="NF010997">
    <property type="entry name" value="PRK14422.1"/>
    <property type="match status" value="1"/>
</dbReference>
<dbReference type="RefSeq" id="WP_141819179.1">
    <property type="nucleotide sequence ID" value="NZ_BAAAQC010000005.1"/>
</dbReference>
<dbReference type="GO" id="GO:0003998">
    <property type="term" value="F:acylphosphatase activity"/>
    <property type="evidence" value="ECO:0007669"/>
    <property type="project" value="UniProtKB-EC"/>
</dbReference>
<dbReference type="PROSITE" id="PS00150">
    <property type="entry name" value="ACYLPHOSPHATASE_1"/>
    <property type="match status" value="1"/>
</dbReference>
<feature type="domain" description="Acylphosphatase-like" evidence="7">
    <location>
        <begin position="13"/>
        <end position="103"/>
    </location>
</feature>
<reference evidence="8 9" key="1">
    <citation type="submission" date="2019-06" db="EMBL/GenBank/DDBJ databases">
        <title>Sequencing the genomes of 1000 actinobacteria strains.</title>
        <authorList>
            <person name="Klenk H.-P."/>
        </authorList>
    </citation>
    <scope>NUCLEOTIDE SEQUENCE [LARGE SCALE GENOMIC DNA]</scope>
    <source>
        <strain evidence="8 9">DSM 21776</strain>
    </source>
</reference>
<proteinExistence type="inferred from homology"/>
<dbReference type="Pfam" id="PF00708">
    <property type="entry name" value="Acylphosphatase"/>
    <property type="match status" value="1"/>
</dbReference>